<keyword evidence="7" id="KW-1185">Reference proteome</keyword>
<keyword evidence="3" id="KW-0804">Transcription</keyword>
<reference evidence="7 8" key="1">
    <citation type="journal article" date="2015" name="Genome Announc.">
        <title>Expanding the biotechnology potential of lactobacilli through comparative genomics of 213 strains and associated genera.</title>
        <authorList>
            <person name="Sun Z."/>
            <person name="Harris H.M."/>
            <person name="McCann A."/>
            <person name="Guo C."/>
            <person name="Argimon S."/>
            <person name="Zhang W."/>
            <person name="Yang X."/>
            <person name="Jeffery I.B."/>
            <person name="Cooney J.C."/>
            <person name="Kagawa T.F."/>
            <person name="Liu W."/>
            <person name="Song Y."/>
            <person name="Salvetti E."/>
            <person name="Wrobel A."/>
            <person name="Rasinkangas P."/>
            <person name="Parkhill J."/>
            <person name="Rea M.C."/>
            <person name="O'Sullivan O."/>
            <person name="Ritari J."/>
            <person name="Douillard F.P."/>
            <person name="Paul Ross R."/>
            <person name="Yang R."/>
            <person name="Briner A.E."/>
            <person name="Felis G.E."/>
            <person name="de Vos W.M."/>
            <person name="Barrangou R."/>
            <person name="Klaenhammer T.R."/>
            <person name="Caufield P.W."/>
            <person name="Cui Y."/>
            <person name="Zhang H."/>
            <person name="O'Toole P.W."/>
        </authorList>
    </citation>
    <scope>NUCLEOTIDE SEQUENCE [LARGE SCALE GENOMIC DNA]</scope>
    <source>
        <strain evidence="5 8">ATCC BAA-66</strain>
        <strain evidence="6 7">DSM 13344</strain>
    </source>
</reference>
<proteinExistence type="predicted"/>
<evidence type="ECO:0000259" key="4">
    <source>
        <dbReference type="PROSITE" id="PS51118"/>
    </source>
</evidence>
<dbReference type="Proteomes" id="UP000051645">
    <property type="component" value="Unassembled WGS sequence"/>
</dbReference>
<dbReference type="PANTHER" id="PTHR33204">
    <property type="entry name" value="TRANSCRIPTIONAL REGULATOR, MARR FAMILY"/>
    <property type="match status" value="1"/>
</dbReference>
<accession>A0A0R2FU70</accession>
<evidence type="ECO:0000256" key="3">
    <source>
        <dbReference type="ARBA" id="ARBA00023163"/>
    </source>
</evidence>
<evidence type="ECO:0000313" key="5">
    <source>
        <dbReference type="EMBL" id="KRN28109.1"/>
    </source>
</evidence>
<dbReference type="STRING" id="81857.IV38_GL001559"/>
<dbReference type="SUPFAM" id="SSF46785">
    <property type="entry name" value="Winged helix' DNA-binding domain"/>
    <property type="match status" value="1"/>
</dbReference>
<comment type="caution">
    <text evidence="6">The sequence shown here is derived from an EMBL/GenBank/DDBJ whole genome shotgun (WGS) entry which is preliminary data.</text>
</comment>
<feature type="domain" description="HTH hxlR-type" evidence="4">
    <location>
        <begin position="7"/>
        <end position="105"/>
    </location>
</feature>
<protein>
    <submittedName>
        <fullName evidence="6">HxlR family transcriptional regulator</fullName>
    </submittedName>
</protein>
<dbReference type="InterPro" id="IPR036390">
    <property type="entry name" value="WH_DNA-bd_sf"/>
</dbReference>
<gene>
    <name evidence="5" type="ORF">IV38_GL001559</name>
    <name evidence="6" type="ORF">IV40_GL001656</name>
</gene>
<dbReference type="InterPro" id="IPR002577">
    <property type="entry name" value="HTH_HxlR"/>
</dbReference>
<keyword evidence="2" id="KW-0238">DNA-binding</keyword>
<dbReference type="CDD" id="cd00090">
    <property type="entry name" value="HTH_ARSR"/>
    <property type="match status" value="1"/>
</dbReference>
<organism evidence="6 7">
    <name type="scientific">Lactobacillus selangorensis</name>
    <dbReference type="NCBI Taxonomy" id="81857"/>
    <lineage>
        <taxon>Bacteria</taxon>
        <taxon>Bacillati</taxon>
        <taxon>Bacillota</taxon>
        <taxon>Bacilli</taxon>
        <taxon>Lactobacillales</taxon>
        <taxon>Lactobacillaceae</taxon>
        <taxon>Lactobacillus</taxon>
    </lineage>
</organism>
<dbReference type="InterPro" id="IPR011991">
    <property type="entry name" value="ArsR-like_HTH"/>
</dbReference>
<evidence type="ECO:0000256" key="1">
    <source>
        <dbReference type="ARBA" id="ARBA00023015"/>
    </source>
</evidence>
<dbReference type="Pfam" id="PF01638">
    <property type="entry name" value="HxlR"/>
    <property type="match status" value="1"/>
</dbReference>
<dbReference type="PANTHER" id="PTHR33204:SF29">
    <property type="entry name" value="TRANSCRIPTIONAL REGULATOR"/>
    <property type="match status" value="1"/>
</dbReference>
<evidence type="ECO:0000313" key="7">
    <source>
        <dbReference type="Proteomes" id="UP000051645"/>
    </source>
</evidence>
<dbReference type="RefSeq" id="WP_057770210.1">
    <property type="nucleotide sequence ID" value="NZ_JQAT01000004.1"/>
</dbReference>
<dbReference type="Gene3D" id="1.10.10.10">
    <property type="entry name" value="Winged helix-like DNA-binding domain superfamily/Winged helix DNA-binding domain"/>
    <property type="match status" value="1"/>
</dbReference>
<keyword evidence="1" id="KW-0805">Transcription regulation</keyword>
<evidence type="ECO:0000313" key="6">
    <source>
        <dbReference type="EMBL" id="KRN31014.1"/>
    </source>
</evidence>
<dbReference type="InterPro" id="IPR036388">
    <property type="entry name" value="WH-like_DNA-bd_sf"/>
</dbReference>
<dbReference type="PROSITE" id="PS51118">
    <property type="entry name" value="HTH_HXLR"/>
    <property type="match status" value="1"/>
</dbReference>
<evidence type="ECO:0000256" key="2">
    <source>
        <dbReference type="ARBA" id="ARBA00023125"/>
    </source>
</evidence>
<dbReference type="GO" id="GO:0003677">
    <property type="term" value="F:DNA binding"/>
    <property type="evidence" value="ECO:0007669"/>
    <property type="project" value="UniProtKB-KW"/>
</dbReference>
<dbReference type="EMBL" id="JQAZ01000005">
    <property type="protein sequence ID" value="KRN31014.1"/>
    <property type="molecule type" value="Genomic_DNA"/>
</dbReference>
<name>A0A0R2FU70_9LACO</name>
<dbReference type="Proteomes" id="UP000051751">
    <property type="component" value="Unassembled WGS sequence"/>
</dbReference>
<sequence>MEKIYQIGVEATLDVIGGKWKPLILCHLGKGPLRTGQLRRAIPQITQKVLTQQLRELEDDQIIDRHVFQQVPPKVVYQLTDYGKTLNQILVEMSIWGEQRIKRLQAAHPDEKIELLGDHQGYLEGH</sequence>
<dbReference type="PATRIC" id="fig|81857.3.peg.1570"/>
<dbReference type="OrthoDB" id="9791143at2"/>
<dbReference type="AlphaFoldDB" id="A0A0R2FU70"/>
<evidence type="ECO:0000313" key="8">
    <source>
        <dbReference type="Proteomes" id="UP000051751"/>
    </source>
</evidence>
<dbReference type="EMBL" id="JQAT01000004">
    <property type="protein sequence ID" value="KRN28109.1"/>
    <property type="molecule type" value="Genomic_DNA"/>
</dbReference>